<dbReference type="Pfam" id="PF13624">
    <property type="entry name" value="SurA_N_3"/>
    <property type="match status" value="1"/>
</dbReference>
<feature type="transmembrane region" description="Helical" evidence="1">
    <location>
        <begin position="7"/>
        <end position="31"/>
    </location>
</feature>
<dbReference type="AlphaFoldDB" id="A0A1F8DTB4"/>
<name>A0A1F8DTB4_9BACT</name>
<accession>A0A1F8DTB4</accession>
<evidence type="ECO:0000313" key="2">
    <source>
        <dbReference type="EMBL" id="OGM91861.1"/>
    </source>
</evidence>
<organism evidence="2 3">
    <name type="scientific">Candidatus Wolfebacteria bacterium RIFCSPHIGHO2_01_FULL_48_22</name>
    <dbReference type="NCBI Taxonomy" id="1802555"/>
    <lineage>
        <taxon>Bacteria</taxon>
        <taxon>Candidatus Wolfeibacteriota</taxon>
    </lineage>
</organism>
<sequence length="189" mass="21273">MNKKLRTILIIVVSFAVLGMCIVSFGLYPILIVSGSPVYAFEYRDAYDLSYAYYSYLAQGGQTAEQDKNMQLQLDRAVLEGLVDAHLIEKRLVLDVGARELRGEIAAIVDPLWSDSASRETLRAMTQASDGSIKKYFLEHEARNQILSSRLQAEGLSLEEWLREARKDASVIFLFMPDVEWTSEGVVSK</sequence>
<protein>
    <submittedName>
        <fullName evidence="2">Uncharacterized protein</fullName>
    </submittedName>
</protein>
<gene>
    <name evidence="2" type="ORF">A2755_00660</name>
</gene>
<proteinExistence type="predicted"/>
<evidence type="ECO:0000313" key="3">
    <source>
        <dbReference type="Proteomes" id="UP000177029"/>
    </source>
</evidence>
<keyword evidence="1" id="KW-1133">Transmembrane helix</keyword>
<evidence type="ECO:0000256" key="1">
    <source>
        <dbReference type="SAM" id="Phobius"/>
    </source>
</evidence>
<keyword evidence="1" id="KW-0812">Transmembrane</keyword>
<dbReference type="STRING" id="1802555.A2755_00660"/>
<dbReference type="Proteomes" id="UP000177029">
    <property type="component" value="Unassembled WGS sequence"/>
</dbReference>
<dbReference type="EMBL" id="MGIP01000005">
    <property type="protein sequence ID" value="OGM91861.1"/>
    <property type="molecule type" value="Genomic_DNA"/>
</dbReference>
<keyword evidence="1" id="KW-0472">Membrane</keyword>
<comment type="caution">
    <text evidence="2">The sequence shown here is derived from an EMBL/GenBank/DDBJ whole genome shotgun (WGS) entry which is preliminary data.</text>
</comment>
<reference evidence="2 3" key="1">
    <citation type="journal article" date="2016" name="Nat. Commun.">
        <title>Thousands of microbial genomes shed light on interconnected biogeochemical processes in an aquifer system.</title>
        <authorList>
            <person name="Anantharaman K."/>
            <person name="Brown C.T."/>
            <person name="Hug L.A."/>
            <person name="Sharon I."/>
            <person name="Castelle C.J."/>
            <person name="Probst A.J."/>
            <person name="Thomas B.C."/>
            <person name="Singh A."/>
            <person name="Wilkins M.J."/>
            <person name="Karaoz U."/>
            <person name="Brodie E.L."/>
            <person name="Williams K.H."/>
            <person name="Hubbard S.S."/>
            <person name="Banfield J.F."/>
        </authorList>
    </citation>
    <scope>NUCLEOTIDE SEQUENCE [LARGE SCALE GENOMIC DNA]</scope>
</reference>